<proteinExistence type="predicted"/>
<feature type="domain" description="Transposase IS4-like" evidence="1">
    <location>
        <begin position="2"/>
        <end position="114"/>
    </location>
</feature>
<gene>
    <name evidence="2" type="ORF">ASJ81_17265</name>
</gene>
<name>A0A2A2HWB8_9EURY</name>
<dbReference type="PANTHER" id="PTHR30007:SF1">
    <property type="entry name" value="BLR1914 PROTEIN"/>
    <property type="match status" value="1"/>
</dbReference>
<dbReference type="Proteomes" id="UP000218164">
    <property type="component" value="Unassembled WGS sequence"/>
</dbReference>
<organism evidence="2 3">
    <name type="scientific">Methanosarcina spelaei</name>
    <dbReference type="NCBI Taxonomy" id="1036679"/>
    <lineage>
        <taxon>Archaea</taxon>
        <taxon>Methanobacteriati</taxon>
        <taxon>Methanobacteriota</taxon>
        <taxon>Stenosarchaea group</taxon>
        <taxon>Methanomicrobia</taxon>
        <taxon>Methanosarcinales</taxon>
        <taxon>Methanosarcinaceae</taxon>
        <taxon>Methanosarcina</taxon>
    </lineage>
</organism>
<dbReference type="GO" id="GO:0006313">
    <property type="term" value="P:DNA transposition"/>
    <property type="evidence" value="ECO:0007669"/>
    <property type="project" value="InterPro"/>
</dbReference>
<comment type="caution">
    <text evidence="2">The sequence shown here is derived from an EMBL/GenBank/DDBJ whole genome shotgun (WGS) entry which is preliminary data.</text>
</comment>
<evidence type="ECO:0000313" key="3">
    <source>
        <dbReference type="Proteomes" id="UP000218164"/>
    </source>
</evidence>
<sequence length="144" mass="16796">MSILVNLQGLPLSIIIVPVNKNDSTLYIPTIKNFNIKRPVGRPVNRPSKVTADAMYDTAKIRKYNRKRGIKANIPVNKRNRKKRKRERPIKVDHEEYKKKSIVERFFSWIESCKKVFPRYEIKETSYLGVVMVAAIIRVNELLG</sequence>
<keyword evidence="3" id="KW-1185">Reference proteome</keyword>
<evidence type="ECO:0000313" key="2">
    <source>
        <dbReference type="EMBL" id="PAV13585.1"/>
    </source>
</evidence>
<dbReference type="GO" id="GO:0003677">
    <property type="term" value="F:DNA binding"/>
    <property type="evidence" value="ECO:0007669"/>
    <property type="project" value="InterPro"/>
</dbReference>
<dbReference type="EMBL" id="LMVP01000074">
    <property type="protein sequence ID" value="PAV13585.1"/>
    <property type="molecule type" value="Genomic_DNA"/>
</dbReference>
<dbReference type="Pfam" id="PF01609">
    <property type="entry name" value="DDE_Tnp_1"/>
    <property type="match status" value="1"/>
</dbReference>
<dbReference type="GO" id="GO:0004803">
    <property type="term" value="F:transposase activity"/>
    <property type="evidence" value="ECO:0007669"/>
    <property type="project" value="InterPro"/>
</dbReference>
<reference evidence="2 3" key="1">
    <citation type="journal article" date="2017" name="BMC Genomics">
        <title>Genomic analysis of methanogenic archaea reveals a shift towards energy conservation.</title>
        <authorList>
            <person name="Gilmore S.P."/>
            <person name="Henske J.K."/>
            <person name="Sexton J.A."/>
            <person name="Solomon K.V."/>
            <person name="Seppala S."/>
            <person name="Yoo J.I."/>
            <person name="Huyett L.M."/>
            <person name="Pressman A."/>
            <person name="Cogan J.Z."/>
            <person name="Kivenson V."/>
            <person name="Peng X."/>
            <person name="Tan Y."/>
            <person name="Valentine D.L."/>
            <person name="O'Malley M.A."/>
        </authorList>
    </citation>
    <scope>NUCLEOTIDE SEQUENCE [LARGE SCALE GENOMIC DNA]</scope>
    <source>
        <strain evidence="2 3">MC-15</strain>
    </source>
</reference>
<dbReference type="PANTHER" id="PTHR30007">
    <property type="entry name" value="PHP DOMAIN PROTEIN"/>
    <property type="match status" value="1"/>
</dbReference>
<dbReference type="InterPro" id="IPR002559">
    <property type="entry name" value="Transposase_11"/>
</dbReference>
<evidence type="ECO:0000259" key="1">
    <source>
        <dbReference type="Pfam" id="PF01609"/>
    </source>
</evidence>
<dbReference type="AlphaFoldDB" id="A0A2A2HWB8"/>
<protein>
    <submittedName>
        <fullName evidence="2">Transposase</fullName>
    </submittedName>
</protein>
<accession>A0A2A2HWB8</accession>